<feature type="region of interest" description="Disordered" evidence="1">
    <location>
        <begin position="90"/>
        <end position="129"/>
    </location>
</feature>
<evidence type="ECO:0000256" key="1">
    <source>
        <dbReference type="SAM" id="MobiDB-lite"/>
    </source>
</evidence>
<reference evidence="2" key="1">
    <citation type="submission" date="2021-07" db="EMBL/GenBank/DDBJ databases">
        <title>New genus and species of the family Alcaligenaceae.</title>
        <authorList>
            <person name="Hahn M.W."/>
        </authorList>
    </citation>
    <scope>NUCLEOTIDE SEQUENCE</scope>
    <source>
        <strain evidence="2">LF4-65</strain>
    </source>
</reference>
<dbReference type="AlphaFoldDB" id="A0A953N6Q5"/>
<accession>A0A953N6Q5</accession>
<dbReference type="EMBL" id="JAHXRI010000006">
    <property type="protein sequence ID" value="MBZ1349931.1"/>
    <property type="molecule type" value="Genomic_DNA"/>
</dbReference>
<proteinExistence type="predicted"/>
<comment type="caution">
    <text evidence="2">The sequence shown here is derived from an EMBL/GenBank/DDBJ whole genome shotgun (WGS) entry which is preliminary data.</text>
</comment>
<name>A0A953N6Q5_9BURK</name>
<dbReference type="RefSeq" id="WP_259660342.1">
    <property type="nucleotide sequence ID" value="NZ_JAHXRI010000006.1"/>
</dbReference>
<sequence>MSWRILFLLLLVAGIAAWQGGIQLGTWLVGQAPLSVASAPTSDAAAVLDADGKPRAPQPPQPRIDGTLGVPREMAPIEWTIEAVIASYEDANSSGKSSDEDGDDDDEKSSERRDYEASAAGRGLPTGPRDVATVDLGLPGVGANAKPQPASPSSAGTIAAPLGGAWQQALKKDLEQCAKQGFFQRPSCIQNARNKHCAPNNAWGKVADCPAPSTESTIGG</sequence>
<gene>
    <name evidence="2" type="ORF">KZZ10_04670</name>
</gene>
<evidence type="ECO:0000313" key="3">
    <source>
        <dbReference type="Proteomes" id="UP000739565"/>
    </source>
</evidence>
<evidence type="ECO:0000313" key="2">
    <source>
        <dbReference type="EMBL" id="MBZ1349931.1"/>
    </source>
</evidence>
<dbReference type="Proteomes" id="UP000739565">
    <property type="component" value="Unassembled WGS sequence"/>
</dbReference>
<feature type="region of interest" description="Disordered" evidence="1">
    <location>
        <begin position="199"/>
        <end position="220"/>
    </location>
</feature>
<keyword evidence="3" id="KW-1185">Reference proteome</keyword>
<protein>
    <submittedName>
        <fullName evidence="2">Uncharacterized protein</fullName>
    </submittedName>
</protein>
<organism evidence="2 3">
    <name type="scientific">Zwartia hollandica</name>
    <dbReference type="NCBI Taxonomy" id="324606"/>
    <lineage>
        <taxon>Bacteria</taxon>
        <taxon>Pseudomonadati</taxon>
        <taxon>Pseudomonadota</taxon>
        <taxon>Betaproteobacteria</taxon>
        <taxon>Burkholderiales</taxon>
        <taxon>Alcaligenaceae</taxon>
        <taxon>Zwartia</taxon>
    </lineage>
</organism>